<dbReference type="EMBL" id="CAICTM010000791">
    <property type="protein sequence ID" value="CAB9516566.1"/>
    <property type="molecule type" value="Genomic_DNA"/>
</dbReference>
<proteinExistence type="predicted"/>
<gene>
    <name evidence="3" type="ORF">SEMRO_792_G203100.1</name>
</gene>
<dbReference type="GO" id="GO:0005634">
    <property type="term" value="C:nucleus"/>
    <property type="evidence" value="ECO:0007669"/>
    <property type="project" value="TreeGrafter"/>
</dbReference>
<evidence type="ECO:0000256" key="1">
    <source>
        <dbReference type="ARBA" id="ARBA00022942"/>
    </source>
</evidence>
<keyword evidence="4" id="KW-1185">Reference proteome</keyword>
<dbReference type="AlphaFoldDB" id="A0A9N8HJV3"/>
<sequence length="414" mass="45586">MSSYVDATSGAVDHCQLMAQQQPDLAADYYKIASSCKEKLWHQLTLTILDLVSKPTTTLRSTPEGTNSYLALYDKVVLSIDTKLNPLSLARIASYVAASLTAKTSDEKDTTAAKAVLENLLANKKDTLGTPATIFVQSKLSLLSLNADDKTKLDQIKTIVKSNGELLKEMIDARDTSESAIVHSAHYEMAMTYYKVVGPPESFYDQAMSFLNYAPLLETTDDAKTAYYHQLAVDLCLAALTGEGVYNLGQVVSTPVLAMLANTPESWLVDMLKACAKGQVVEFNTLTTQYADAIAKQPALVHRATAVKEKLTLLALVNLVFEKHSSERTLGFQEVADRLHIDILQVEWVIMRALSLQLIEGSMDQVDQTVSVTWVLPRVLDTTELQALAGRFGEWAVKVSKTKDYMQEQTPTFA</sequence>
<dbReference type="GO" id="GO:0005198">
    <property type="term" value="F:structural molecule activity"/>
    <property type="evidence" value="ECO:0007669"/>
    <property type="project" value="TreeGrafter"/>
</dbReference>
<protein>
    <submittedName>
        <fullName evidence="3">ATPase regulatory subunit 13</fullName>
    </submittedName>
</protein>
<dbReference type="InterPro" id="IPR054179">
    <property type="entry name" value="PSD13_N"/>
</dbReference>
<dbReference type="PROSITE" id="PS50250">
    <property type="entry name" value="PCI"/>
    <property type="match status" value="1"/>
</dbReference>
<dbReference type="SMART" id="SM00088">
    <property type="entry name" value="PINT"/>
    <property type="match status" value="1"/>
</dbReference>
<dbReference type="InterPro" id="IPR035298">
    <property type="entry name" value="PSMD13"/>
</dbReference>
<dbReference type="GO" id="GO:0005829">
    <property type="term" value="C:cytosol"/>
    <property type="evidence" value="ECO:0007669"/>
    <property type="project" value="TreeGrafter"/>
</dbReference>
<name>A0A9N8HJV3_9STRA</name>
<comment type="caution">
    <text evidence="3">The sequence shown here is derived from an EMBL/GenBank/DDBJ whole genome shotgun (WGS) entry which is preliminary data.</text>
</comment>
<dbReference type="OrthoDB" id="1093at2759"/>
<dbReference type="Pfam" id="PF01399">
    <property type="entry name" value="PCI"/>
    <property type="match status" value="1"/>
</dbReference>
<evidence type="ECO:0000259" key="2">
    <source>
        <dbReference type="PROSITE" id="PS50250"/>
    </source>
</evidence>
<reference evidence="3" key="1">
    <citation type="submission" date="2020-06" db="EMBL/GenBank/DDBJ databases">
        <authorList>
            <consortium name="Plant Systems Biology data submission"/>
        </authorList>
    </citation>
    <scope>NUCLEOTIDE SEQUENCE</scope>
    <source>
        <strain evidence="3">D6</strain>
    </source>
</reference>
<dbReference type="Pfam" id="PF22037">
    <property type="entry name" value="PSD13_N"/>
    <property type="match status" value="1"/>
</dbReference>
<evidence type="ECO:0000313" key="3">
    <source>
        <dbReference type="EMBL" id="CAB9516566.1"/>
    </source>
</evidence>
<dbReference type="InterPro" id="IPR000717">
    <property type="entry name" value="PCI_dom"/>
</dbReference>
<dbReference type="GO" id="GO:0006511">
    <property type="term" value="P:ubiquitin-dependent protein catabolic process"/>
    <property type="evidence" value="ECO:0007669"/>
    <property type="project" value="TreeGrafter"/>
</dbReference>
<dbReference type="PANTHER" id="PTHR10539:SF0">
    <property type="entry name" value="26S PROTEASOME NON-ATPASE REGULATORY SUBUNIT 13"/>
    <property type="match status" value="1"/>
</dbReference>
<keyword evidence="1" id="KW-0647">Proteasome</keyword>
<feature type="domain" description="PCI" evidence="2">
    <location>
        <begin position="205"/>
        <end position="377"/>
    </location>
</feature>
<dbReference type="PANTHER" id="PTHR10539">
    <property type="entry name" value="26S PROTEASOME NON-ATPASE REGULATORY SUBUNIT 13"/>
    <property type="match status" value="1"/>
</dbReference>
<accession>A0A9N8HJV3</accession>
<dbReference type="Proteomes" id="UP001153069">
    <property type="component" value="Unassembled WGS sequence"/>
</dbReference>
<organism evidence="3 4">
    <name type="scientific">Seminavis robusta</name>
    <dbReference type="NCBI Taxonomy" id="568900"/>
    <lineage>
        <taxon>Eukaryota</taxon>
        <taxon>Sar</taxon>
        <taxon>Stramenopiles</taxon>
        <taxon>Ochrophyta</taxon>
        <taxon>Bacillariophyta</taxon>
        <taxon>Bacillariophyceae</taxon>
        <taxon>Bacillariophycidae</taxon>
        <taxon>Naviculales</taxon>
        <taxon>Naviculaceae</taxon>
        <taxon>Seminavis</taxon>
    </lineage>
</organism>
<evidence type="ECO:0000313" key="4">
    <source>
        <dbReference type="Proteomes" id="UP001153069"/>
    </source>
</evidence>
<dbReference type="GO" id="GO:0008541">
    <property type="term" value="C:proteasome regulatory particle, lid subcomplex"/>
    <property type="evidence" value="ECO:0007669"/>
    <property type="project" value="TreeGrafter"/>
</dbReference>